<feature type="transmembrane region" description="Helical" evidence="2">
    <location>
        <begin position="431"/>
        <end position="451"/>
    </location>
</feature>
<reference evidence="5 6" key="1">
    <citation type="submission" date="2020-07" db="EMBL/GenBank/DDBJ databases">
        <title>Genomic Encyclopedia of Type Strains, Phase IV (KMG-V): Genome sequencing to study the core and pangenomes of soil and plant-associated prokaryotes.</title>
        <authorList>
            <person name="Whitman W."/>
        </authorList>
    </citation>
    <scope>NUCLEOTIDE SEQUENCE [LARGE SCALE GENOMIC DNA]</scope>
    <source>
        <strain evidence="5 6">SAS40</strain>
    </source>
</reference>
<name>A0A7Y9LP63_9BURK</name>
<feature type="transmembrane region" description="Helical" evidence="2">
    <location>
        <begin position="493"/>
        <end position="515"/>
    </location>
</feature>
<keyword evidence="2" id="KW-0812">Transmembrane</keyword>
<organism evidence="5 6">
    <name type="scientific">Pigmentiphaga litoralis</name>
    <dbReference type="NCBI Taxonomy" id="516702"/>
    <lineage>
        <taxon>Bacteria</taxon>
        <taxon>Pseudomonadati</taxon>
        <taxon>Pseudomonadota</taxon>
        <taxon>Betaproteobacteria</taxon>
        <taxon>Burkholderiales</taxon>
        <taxon>Alcaligenaceae</taxon>
        <taxon>Pigmentiphaga</taxon>
    </lineage>
</organism>
<dbReference type="Proteomes" id="UP000542125">
    <property type="component" value="Unassembled WGS sequence"/>
</dbReference>
<protein>
    <submittedName>
        <fullName evidence="5">Putative membrane protein YgcG</fullName>
    </submittedName>
</protein>
<dbReference type="Pfam" id="PF09972">
    <property type="entry name" value="DUF2207"/>
    <property type="match status" value="1"/>
</dbReference>
<feature type="transmembrane region" description="Helical" evidence="2">
    <location>
        <begin position="463"/>
        <end position="487"/>
    </location>
</feature>
<keyword evidence="2" id="KW-1133">Transmembrane helix</keyword>
<evidence type="ECO:0000259" key="3">
    <source>
        <dbReference type="Pfam" id="PF09972"/>
    </source>
</evidence>
<evidence type="ECO:0000313" key="5">
    <source>
        <dbReference type="EMBL" id="NYE83596.1"/>
    </source>
</evidence>
<dbReference type="InterPro" id="IPR048389">
    <property type="entry name" value="YciQ-like_C"/>
</dbReference>
<sequence length="669" mass="72811">MTRAAPTFAWRLLQGTTLRAVAIGITACAAALLSASALAEERILDFFSDVRIERSGDLLVTEHITLNAEGNAIKRGILRDFPTTYTAANGTRVKIGLTVEGIARDGAPEPYALETLTNGVRMRIGNADTLLDEGRHVYAITYRTTRQLGFFPEFDELYWNVTGNGWTFPIDRARARITLPEPASFMQHAVYTGPQFSKDQNAQMTRQAPGVIEFQTTQPLGVEEGLTVAAAFPKGIVAPPPAWRQWLYRLQDNLPLFVSVIGFLLMAAYYVGAWRRTQRRDRATLVPRYDPPDALSAPAVRYIAKQRFDDTTYVVGMLQLIGMRAMRLTRKELGTEFERLDTAPGAVKVSDKWLSLILRRLFGKDRSFIRETVLRNPFESAQSGLEDGLAKAYDDTMFKSNRPMATRGAQLWVLYLAACLAAAWWQFPPAAFALMASLPFLLISIAVWTVLVRSWIRGGRPSLFAWIGCTVLFLPMLLGGLATQLTLAQPQGIGALPGLLPTLLFPVVICAYQFLRRYTPEGDALMDQIRGFKRYLTVAEGPRLQALVTPQEKLDVYERFLPYAVALDVGKAWARGFEGLFAGVAGMAMLQSMEQRYGGHDMMRDPGRSSDSFGGTVTAAPPSSVSSSSSSPGSSGNWSSGSSSSSSSSGSSGGGSSGGGGGGGGGSGW</sequence>
<feature type="transmembrane region" description="Helical" evidence="2">
    <location>
        <begin position="409"/>
        <end position="425"/>
    </location>
</feature>
<proteinExistence type="predicted"/>
<feature type="compositionally biased region" description="Basic and acidic residues" evidence="1">
    <location>
        <begin position="598"/>
        <end position="608"/>
    </location>
</feature>
<evidence type="ECO:0000256" key="1">
    <source>
        <dbReference type="SAM" id="MobiDB-lite"/>
    </source>
</evidence>
<evidence type="ECO:0000313" key="6">
    <source>
        <dbReference type="Proteomes" id="UP000542125"/>
    </source>
</evidence>
<dbReference type="EMBL" id="JACBYR010000001">
    <property type="protein sequence ID" value="NYE83596.1"/>
    <property type="molecule type" value="Genomic_DNA"/>
</dbReference>
<evidence type="ECO:0000256" key="2">
    <source>
        <dbReference type="SAM" id="Phobius"/>
    </source>
</evidence>
<dbReference type="Pfam" id="PF20990">
    <property type="entry name" value="DUF2207_C"/>
    <property type="match status" value="1"/>
</dbReference>
<feature type="domain" description="Predicted membrane protein YciQ-like C-terminal" evidence="4">
    <location>
        <begin position="469"/>
        <end position="576"/>
    </location>
</feature>
<gene>
    <name evidence="5" type="ORF">FHW18_002867</name>
</gene>
<feature type="domain" description="DUF2207" evidence="3">
    <location>
        <begin position="42"/>
        <end position="232"/>
    </location>
</feature>
<dbReference type="RefSeq" id="WP_179587377.1">
    <property type="nucleotide sequence ID" value="NZ_JACBYR010000001.1"/>
</dbReference>
<feature type="compositionally biased region" description="Low complexity" evidence="1">
    <location>
        <begin position="623"/>
        <end position="650"/>
    </location>
</feature>
<feature type="compositionally biased region" description="Gly residues" evidence="1">
    <location>
        <begin position="651"/>
        <end position="669"/>
    </location>
</feature>
<feature type="transmembrane region" description="Helical" evidence="2">
    <location>
        <begin position="254"/>
        <end position="272"/>
    </location>
</feature>
<feature type="region of interest" description="Disordered" evidence="1">
    <location>
        <begin position="598"/>
        <end position="669"/>
    </location>
</feature>
<dbReference type="InterPro" id="IPR018702">
    <property type="entry name" value="DUF2207"/>
</dbReference>
<comment type="caution">
    <text evidence="5">The sequence shown here is derived from an EMBL/GenBank/DDBJ whole genome shotgun (WGS) entry which is preliminary data.</text>
</comment>
<evidence type="ECO:0000259" key="4">
    <source>
        <dbReference type="Pfam" id="PF20990"/>
    </source>
</evidence>
<accession>A0A7Y9LP63</accession>
<keyword evidence="2" id="KW-0472">Membrane</keyword>
<keyword evidence="6" id="KW-1185">Reference proteome</keyword>
<dbReference type="AlphaFoldDB" id="A0A7Y9LP63"/>